<keyword evidence="2" id="KW-1185">Reference proteome</keyword>
<organism evidence="1 2">
    <name type="scientific">Auriscalpium vulgare</name>
    <dbReference type="NCBI Taxonomy" id="40419"/>
    <lineage>
        <taxon>Eukaryota</taxon>
        <taxon>Fungi</taxon>
        <taxon>Dikarya</taxon>
        <taxon>Basidiomycota</taxon>
        <taxon>Agaricomycotina</taxon>
        <taxon>Agaricomycetes</taxon>
        <taxon>Russulales</taxon>
        <taxon>Auriscalpiaceae</taxon>
        <taxon>Auriscalpium</taxon>
    </lineage>
</organism>
<protein>
    <submittedName>
        <fullName evidence="1">Kinase-like protein</fullName>
    </submittedName>
</protein>
<dbReference type="EMBL" id="MU275853">
    <property type="protein sequence ID" value="KAI0051288.1"/>
    <property type="molecule type" value="Genomic_DNA"/>
</dbReference>
<gene>
    <name evidence="1" type="ORF">FA95DRAFT_1580684</name>
</gene>
<name>A0ACB8S5A4_9AGAM</name>
<reference evidence="1" key="1">
    <citation type="submission" date="2021-02" db="EMBL/GenBank/DDBJ databases">
        <authorList>
            <consortium name="DOE Joint Genome Institute"/>
            <person name="Ahrendt S."/>
            <person name="Looney B.P."/>
            <person name="Miyauchi S."/>
            <person name="Morin E."/>
            <person name="Drula E."/>
            <person name="Courty P.E."/>
            <person name="Chicoki N."/>
            <person name="Fauchery L."/>
            <person name="Kohler A."/>
            <person name="Kuo A."/>
            <person name="Labutti K."/>
            <person name="Pangilinan J."/>
            <person name="Lipzen A."/>
            <person name="Riley R."/>
            <person name="Andreopoulos W."/>
            <person name="He G."/>
            <person name="Johnson J."/>
            <person name="Barry K.W."/>
            <person name="Grigoriev I.V."/>
            <person name="Nagy L."/>
            <person name="Hibbett D."/>
            <person name="Henrissat B."/>
            <person name="Matheny P.B."/>
            <person name="Labbe J."/>
            <person name="Martin F."/>
        </authorList>
    </citation>
    <scope>NUCLEOTIDE SEQUENCE</scope>
    <source>
        <strain evidence="1">FP105234-sp</strain>
    </source>
</reference>
<sequence length="257" mass="29105">MFLAAVFKLITHLRKGYGVIFLPFGLVLKHDDIRGADEGETVKFIAKHTTIPVPRVLVVTRGFGCTYFLMRRARGSSLAWEWDSLDHDRRAKIVAQLRSIVEQLRALPSPQPNSRSICGLGGAACKDPRVSSAITFGPFEDEGAFNDRLIEAALPFMDEGKLPGIRARMSDSHRIVFTHGDLAPRNIIVEGDTVVAVIDWEFAGWYPEHWELIKARYSPMIRDRASWLQASRDFIPSDYEYEWNLDRELSSHMVGAF</sequence>
<evidence type="ECO:0000313" key="1">
    <source>
        <dbReference type="EMBL" id="KAI0051288.1"/>
    </source>
</evidence>
<reference evidence="1" key="2">
    <citation type="journal article" date="2022" name="New Phytol.">
        <title>Evolutionary transition to the ectomycorrhizal habit in the genomes of a hyperdiverse lineage of mushroom-forming fungi.</title>
        <authorList>
            <person name="Looney B."/>
            <person name="Miyauchi S."/>
            <person name="Morin E."/>
            <person name="Drula E."/>
            <person name="Courty P.E."/>
            <person name="Kohler A."/>
            <person name="Kuo A."/>
            <person name="LaButti K."/>
            <person name="Pangilinan J."/>
            <person name="Lipzen A."/>
            <person name="Riley R."/>
            <person name="Andreopoulos W."/>
            <person name="He G."/>
            <person name="Johnson J."/>
            <person name="Nolan M."/>
            <person name="Tritt A."/>
            <person name="Barry K.W."/>
            <person name="Grigoriev I.V."/>
            <person name="Nagy L.G."/>
            <person name="Hibbett D."/>
            <person name="Henrissat B."/>
            <person name="Matheny P.B."/>
            <person name="Labbe J."/>
            <person name="Martin F.M."/>
        </authorList>
    </citation>
    <scope>NUCLEOTIDE SEQUENCE</scope>
    <source>
        <strain evidence="1">FP105234-sp</strain>
    </source>
</reference>
<accession>A0ACB8S5A4</accession>
<dbReference type="Proteomes" id="UP000814033">
    <property type="component" value="Unassembled WGS sequence"/>
</dbReference>
<proteinExistence type="predicted"/>
<comment type="caution">
    <text evidence="1">The sequence shown here is derived from an EMBL/GenBank/DDBJ whole genome shotgun (WGS) entry which is preliminary data.</text>
</comment>
<evidence type="ECO:0000313" key="2">
    <source>
        <dbReference type="Proteomes" id="UP000814033"/>
    </source>
</evidence>